<dbReference type="SUPFAM" id="SSF48403">
    <property type="entry name" value="Ankyrin repeat"/>
    <property type="match status" value="1"/>
</dbReference>
<keyword evidence="2" id="KW-0274">FAD</keyword>
<dbReference type="InterPro" id="IPR036188">
    <property type="entry name" value="FAD/NAD-bd_sf"/>
</dbReference>
<dbReference type="InterPro" id="IPR002110">
    <property type="entry name" value="Ankyrin_rpt"/>
</dbReference>
<dbReference type="Gene3D" id="3.50.50.60">
    <property type="entry name" value="FAD/NAD(P)-binding domain"/>
    <property type="match status" value="1"/>
</dbReference>
<evidence type="ECO:0000313" key="5">
    <source>
        <dbReference type="EMBL" id="CAF4284814.1"/>
    </source>
</evidence>
<name>A0A815K9X7_9BILA</name>
<dbReference type="SUPFAM" id="SSF54373">
    <property type="entry name" value="FAD-linked reductases, C-terminal domain"/>
    <property type="match status" value="1"/>
</dbReference>
<dbReference type="Pfam" id="PF12796">
    <property type="entry name" value="Ank_2"/>
    <property type="match status" value="1"/>
</dbReference>
<protein>
    <recommendedName>
        <fullName evidence="3">FAD-binding domain-containing protein</fullName>
    </recommendedName>
</protein>
<dbReference type="OrthoDB" id="5325318at2759"/>
<dbReference type="AlphaFoldDB" id="A0A815K9X7"/>
<dbReference type="InterPro" id="IPR036770">
    <property type="entry name" value="Ankyrin_rpt-contain_sf"/>
</dbReference>
<gene>
    <name evidence="4" type="ORF">GPM918_LOCUS32754</name>
    <name evidence="5" type="ORF">SRO942_LOCUS33427</name>
</gene>
<dbReference type="Proteomes" id="UP000663829">
    <property type="component" value="Unassembled WGS sequence"/>
</dbReference>
<proteinExistence type="predicted"/>
<dbReference type="Gene3D" id="3.30.9.10">
    <property type="entry name" value="D-Amino Acid Oxidase, subunit A, domain 2"/>
    <property type="match status" value="1"/>
</dbReference>
<accession>A0A815K9X7</accession>
<dbReference type="GO" id="GO:0071949">
    <property type="term" value="F:FAD binding"/>
    <property type="evidence" value="ECO:0007669"/>
    <property type="project" value="InterPro"/>
</dbReference>
<organism evidence="4 6">
    <name type="scientific">Didymodactylos carnosus</name>
    <dbReference type="NCBI Taxonomy" id="1234261"/>
    <lineage>
        <taxon>Eukaryota</taxon>
        <taxon>Metazoa</taxon>
        <taxon>Spiralia</taxon>
        <taxon>Gnathifera</taxon>
        <taxon>Rotifera</taxon>
        <taxon>Eurotatoria</taxon>
        <taxon>Bdelloidea</taxon>
        <taxon>Philodinida</taxon>
        <taxon>Philodinidae</taxon>
        <taxon>Didymodactylos</taxon>
    </lineage>
</organism>
<dbReference type="GO" id="GO:0016709">
    <property type="term" value="F:oxidoreductase activity, acting on paired donors, with incorporation or reduction of molecular oxygen, NAD(P)H as one donor, and incorporation of one atom of oxygen"/>
    <property type="evidence" value="ECO:0007669"/>
    <property type="project" value="UniProtKB-ARBA"/>
</dbReference>
<keyword evidence="1" id="KW-0285">Flavoprotein</keyword>
<comment type="caution">
    <text evidence="4">The sequence shown here is derived from an EMBL/GenBank/DDBJ whole genome shotgun (WGS) entry which is preliminary data.</text>
</comment>
<dbReference type="InterPro" id="IPR002938">
    <property type="entry name" value="FAD-bd"/>
</dbReference>
<dbReference type="PANTHER" id="PTHR43004">
    <property type="entry name" value="TRK SYSTEM POTASSIUM UPTAKE PROTEIN"/>
    <property type="match status" value="1"/>
</dbReference>
<dbReference type="SUPFAM" id="SSF51905">
    <property type="entry name" value="FAD/NAD(P)-binding domain"/>
    <property type="match status" value="1"/>
</dbReference>
<dbReference type="PRINTS" id="PR00420">
    <property type="entry name" value="RNGMNOXGNASE"/>
</dbReference>
<dbReference type="Pfam" id="PF01494">
    <property type="entry name" value="FAD_binding_3"/>
    <property type="match status" value="1"/>
</dbReference>
<evidence type="ECO:0000259" key="3">
    <source>
        <dbReference type="Pfam" id="PF01494"/>
    </source>
</evidence>
<feature type="domain" description="FAD-binding" evidence="3">
    <location>
        <begin position="165"/>
        <end position="508"/>
    </location>
</feature>
<reference evidence="4" key="1">
    <citation type="submission" date="2021-02" db="EMBL/GenBank/DDBJ databases">
        <authorList>
            <person name="Nowell W R."/>
        </authorList>
    </citation>
    <scope>NUCLEOTIDE SEQUENCE</scope>
</reference>
<dbReference type="EMBL" id="CAJNOQ010016944">
    <property type="protein sequence ID" value="CAF1390203.1"/>
    <property type="molecule type" value="Genomic_DNA"/>
</dbReference>
<dbReference type="EMBL" id="CAJOBC010082350">
    <property type="protein sequence ID" value="CAF4284814.1"/>
    <property type="molecule type" value="Genomic_DNA"/>
</dbReference>
<dbReference type="PANTHER" id="PTHR43004:SF3">
    <property type="entry name" value="P-HYDROXYBENZOATE HYDROXYLASE"/>
    <property type="match status" value="1"/>
</dbReference>
<dbReference type="Proteomes" id="UP000681722">
    <property type="component" value="Unassembled WGS sequence"/>
</dbReference>
<feature type="non-terminal residue" evidence="4">
    <location>
        <position position="561"/>
    </location>
</feature>
<keyword evidence="6" id="KW-1185">Reference proteome</keyword>
<sequence length="561" mass="64759">MFACATCPRLLEYLLNKFNYLNINETNGNNETCLFYVIKRNNNTSAIDLLVKYGFNSVTLRNNQNQTALHKAIDYNDVENVEHLIKTFGIDLNADTEPYLMYACKYSTANVVHSLIKLGANIPKTLLDDVGENLTNRNDIISLLKQYCDQISITNNQQATTIHQTQVGIIGAGPAGLVLSQLLYLSGIESIVLERSSRESIETRIRAGVLEQDTVDLFDYINITKRLHIKGLIYHNMNFQYNSKRYHIPLSKLTNGKVNTVYGQQCVIQDLLETLVDNNFGGIMFEVTGVQISNVQDKYRRSIIRYKTREQKPEEIYCDFIIGCDGSNGTSRQIIPRNIFKTYERIYPFAWLSVIALTEPINNVLIYAYHERGFVIYLRRSKEQARFHLQVDVNDNINNWTDERIWAELHCRLDMKNWTLDEGKIIEKRIFPLRSFMCEPMQYKNLYLAGDIAHLVPPTGAKGLNMAIADVKTLADALRDYYEFGLNEKLDMYSRTCVNRSWRVQDFTNSVTEMWHRYFNTNDGNFGYEIQRARVENLCNSKALQYSFAEMFVGLPTNSNN</sequence>
<dbReference type="SMART" id="SM00248">
    <property type="entry name" value="ANK"/>
    <property type="match status" value="3"/>
</dbReference>
<dbReference type="NCBIfam" id="NF006091">
    <property type="entry name" value="PRK08243.1"/>
    <property type="match status" value="1"/>
</dbReference>
<dbReference type="InterPro" id="IPR050641">
    <property type="entry name" value="RIFMO-like"/>
</dbReference>
<dbReference type="Gene3D" id="1.25.40.20">
    <property type="entry name" value="Ankyrin repeat-containing domain"/>
    <property type="match status" value="1"/>
</dbReference>
<evidence type="ECO:0000313" key="4">
    <source>
        <dbReference type="EMBL" id="CAF1390203.1"/>
    </source>
</evidence>
<evidence type="ECO:0000256" key="1">
    <source>
        <dbReference type="ARBA" id="ARBA00022630"/>
    </source>
</evidence>
<evidence type="ECO:0000313" key="6">
    <source>
        <dbReference type="Proteomes" id="UP000663829"/>
    </source>
</evidence>
<evidence type="ECO:0000256" key="2">
    <source>
        <dbReference type="ARBA" id="ARBA00022827"/>
    </source>
</evidence>